<evidence type="ECO:0000256" key="1">
    <source>
        <dbReference type="SAM" id="MobiDB-lite"/>
    </source>
</evidence>
<feature type="compositionally biased region" description="Basic and acidic residues" evidence="1">
    <location>
        <begin position="42"/>
        <end position="60"/>
    </location>
</feature>
<feature type="region of interest" description="Disordered" evidence="1">
    <location>
        <begin position="444"/>
        <end position="470"/>
    </location>
</feature>
<feature type="region of interest" description="Disordered" evidence="1">
    <location>
        <begin position="1"/>
        <end position="83"/>
    </location>
</feature>
<gene>
    <name evidence="2" type="ORF">XAT740_LOCUS57097</name>
</gene>
<feature type="compositionally biased region" description="Basic residues" evidence="1">
    <location>
        <begin position="7"/>
        <end position="18"/>
    </location>
</feature>
<evidence type="ECO:0000313" key="3">
    <source>
        <dbReference type="Proteomes" id="UP000663828"/>
    </source>
</evidence>
<keyword evidence="3" id="KW-1185">Reference proteome</keyword>
<sequence length="549" mass="64066">MSDSHRQHLSTHHHRSSSHHTASSSHHTASSSSHRVTSSSSHRRESSHRCESPCHCEPSHRPPSHSPSPSSRSTRSLYGSKRTSMHVHEHYPSFHISSSSYELRIVNRDTLAEIIDEMIIHVKRVKQYSINTESEMTNNELSLIQINSMPRESKSIAMLIELKNLPSQHSTKLDNEIYGWGNIRRELEPESEIISRPILAKARRIESTLPRMELIRTMQQLNQDSSCRCHSPSPYKSNELWSLQNALKYACKLHLDKTYRLSHWSASLTSNRSRLSYTDQRKMVKYAVHDVLAVTFLLRPIMENWTFNMIETRNMKDVFVAFESIELAQLQTTIKKKKKKNIDVQKLSRIFAARDSDIESISSDEEVYLHQIIRHDAEPVDENYPPTADGINQVAADNEDDEKMELELAITTAHGIGHELIGDGHAAANYGDVEGTVDIVQLVPDPTEQEPQQRRKKIRSTEAQKKHNKKRNDHLRLFRYRYVLKRSYYYRFRLKLVRKILRHYGVLFCHVKFQDDQVIIGVKCDQDRRRYEDALPSYCFDRKNYWRFK</sequence>
<feature type="compositionally biased region" description="Low complexity" evidence="1">
    <location>
        <begin position="19"/>
        <end position="40"/>
    </location>
</feature>
<proteinExistence type="predicted"/>
<feature type="non-terminal residue" evidence="2">
    <location>
        <position position="1"/>
    </location>
</feature>
<organism evidence="2 3">
    <name type="scientific">Adineta ricciae</name>
    <name type="common">Rotifer</name>
    <dbReference type="NCBI Taxonomy" id="249248"/>
    <lineage>
        <taxon>Eukaryota</taxon>
        <taxon>Metazoa</taxon>
        <taxon>Spiralia</taxon>
        <taxon>Gnathifera</taxon>
        <taxon>Rotifera</taxon>
        <taxon>Eurotatoria</taxon>
        <taxon>Bdelloidea</taxon>
        <taxon>Adinetida</taxon>
        <taxon>Adinetidae</taxon>
        <taxon>Adineta</taxon>
    </lineage>
</organism>
<comment type="caution">
    <text evidence="2">The sequence shown here is derived from an EMBL/GenBank/DDBJ whole genome shotgun (WGS) entry which is preliminary data.</text>
</comment>
<dbReference type="EMBL" id="CAJNOR010011562">
    <property type="protein sequence ID" value="CAF1662231.1"/>
    <property type="molecule type" value="Genomic_DNA"/>
</dbReference>
<accession>A0A816FJE4</accession>
<protein>
    <submittedName>
        <fullName evidence="2">Uncharacterized protein</fullName>
    </submittedName>
</protein>
<evidence type="ECO:0000313" key="2">
    <source>
        <dbReference type="EMBL" id="CAF1662231.1"/>
    </source>
</evidence>
<reference evidence="2" key="1">
    <citation type="submission" date="2021-02" db="EMBL/GenBank/DDBJ databases">
        <authorList>
            <person name="Nowell W R."/>
        </authorList>
    </citation>
    <scope>NUCLEOTIDE SEQUENCE</scope>
</reference>
<feature type="compositionally biased region" description="Low complexity" evidence="1">
    <location>
        <begin position="67"/>
        <end position="76"/>
    </location>
</feature>
<dbReference type="AlphaFoldDB" id="A0A816FJE4"/>
<name>A0A816FJE4_ADIRI</name>
<dbReference type="Proteomes" id="UP000663828">
    <property type="component" value="Unassembled WGS sequence"/>
</dbReference>